<dbReference type="EMBL" id="JAINZW010000001">
    <property type="protein sequence ID" value="MBZ4037992.1"/>
    <property type="molecule type" value="Genomic_DNA"/>
</dbReference>
<protein>
    <submittedName>
        <fullName evidence="2">Uncharacterized protein</fullName>
    </submittedName>
</protein>
<accession>A0ABS7T2A4</accession>
<organism evidence="2 3">
    <name type="scientific">Novilysobacter selenitireducens</name>
    <dbReference type="NCBI Taxonomy" id="2872639"/>
    <lineage>
        <taxon>Bacteria</taxon>
        <taxon>Pseudomonadati</taxon>
        <taxon>Pseudomonadota</taxon>
        <taxon>Gammaproteobacteria</taxon>
        <taxon>Lysobacterales</taxon>
        <taxon>Lysobacteraceae</taxon>
        <taxon>Novilysobacter</taxon>
    </lineage>
</organism>
<reference evidence="2 3" key="1">
    <citation type="submission" date="2021-09" db="EMBL/GenBank/DDBJ databases">
        <title>Lysobacter sp. 13A isolated from the river sediment.</title>
        <authorList>
            <person name="Liu H."/>
            <person name="Li S."/>
            <person name="Mao S."/>
        </authorList>
    </citation>
    <scope>NUCLEOTIDE SEQUENCE [LARGE SCALE GENOMIC DNA]</scope>
    <source>
        <strain evidence="2 3">13A</strain>
    </source>
</reference>
<dbReference type="RefSeq" id="WP_223674216.1">
    <property type="nucleotide sequence ID" value="NZ_JAINZW010000001.1"/>
</dbReference>
<name>A0ABS7T2A4_9GAMM</name>
<evidence type="ECO:0000313" key="2">
    <source>
        <dbReference type="EMBL" id="MBZ4037992.1"/>
    </source>
</evidence>
<keyword evidence="3" id="KW-1185">Reference proteome</keyword>
<evidence type="ECO:0000313" key="3">
    <source>
        <dbReference type="Proteomes" id="UP001430954"/>
    </source>
</evidence>
<evidence type="ECO:0000256" key="1">
    <source>
        <dbReference type="SAM" id="Phobius"/>
    </source>
</evidence>
<comment type="caution">
    <text evidence="2">The sequence shown here is derived from an EMBL/GenBank/DDBJ whole genome shotgun (WGS) entry which is preliminary data.</text>
</comment>
<keyword evidence="1" id="KW-1133">Transmembrane helix</keyword>
<keyword evidence="1" id="KW-0472">Membrane</keyword>
<sequence>MWPWLFLLLCVAALVAAFKTTSVGVLVLCLVAALVLLSAWIVGWLSQRVGSRTRDESQLVDPVELHRLREQAQARREQAARPDGQP</sequence>
<feature type="transmembrane region" description="Helical" evidence="1">
    <location>
        <begin position="27"/>
        <end position="45"/>
    </location>
</feature>
<dbReference type="Proteomes" id="UP001430954">
    <property type="component" value="Unassembled WGS sequence"/>
</dbReference>
<proteinExistence type="predicted"/>
<gene>
    <name evidence="2" type="ORF">K6753_00395</name>
</gene>
<keyword evidence="1" id="KW-0812">Transmembrane</keyword>